<evidence type="ECO:0000313" key="5">
    <source>
        <dbReference type="Proteomes" id="UP001200741"/>
    </source>
</evidence>
<accession>A0ABS8XKW5</accession>
<keyword evidence="3" id="KW-0732">Signal</keyword>
<dbReference type="PANTHER" id="PTHR11567:SF110">
    <property type="entry name" value="2-PHOSPHOXYLOSE PHOSPHATASE 1"/>
    <property type="match status" value="1"/>
</dbReference>
<dbReference type="RefSeq" id="WP_233370159.1">
    <property type="nucleotide sequence ID" value="NZ_JAJTWU010000001.1"/>
</dbReference>
<dbReference type="CDD" id="cd07061">
    <property type="entry name" value="HP_HAP_like"/>
    <property type="match status" value="1"/>
</dbReference>
<dbReference type="Gene3D" id="3.40.50.1240">
    <property type="entry name" value="Phosphoglycerate mutase-like"/>
    <property type="match status" value="2"/>
</dbReference>
<proteinExistence type="inferred from homology"/>
<evidence type="ECO:0000256" key="3">
    <source>
        <dbReference type="SAM" id="SignalP"/>
    </source>
</evidence>
<sequence length="415" mass="44290">MNSPRAWVSALCIAGLGLASPAWSAGQSPLQLERVVMLWRHGLRAPLPTEAAAEPRAGEAWPSWSTPASLLTPHGRAALALSGQYQRTMLQAADLLPAQGCPAPGQVFVWANTVDRTVASGEVLAGALTPGCATPVQHLPMDQTDPLFNPIEAGAVDFDAAEAVRVIDRETGGVQALVAPEGEAVRAMQRVLGCDDRRPEARCTLQTGEAALRPGADGRGLAMRGPIDVASGTAQVLALQYAEGLPMTEVGWGRARMTEIASVSRLHALLFEVYARPSYMAQRIAGPLSARLLQLLLSADAPAVSLLIGHDNNIAALTALLGVGFQFPGYGRNDPPVGSVLLLERLRDPASGRRYLRVRYEAQSLDQLRELAPLTQRSPPLTLTLPLPGCHATGQGLCELDAAAAWWRRRLYGRW</sequence>
<dbReference type="InterPro" id="IPR029033">
    <property type="entry name" value="His_PPase_superfam"/>
</dbReference>
<dbReference type="PROSITE" id="PS00616">
    <property type="entry name" value="HIS_ACID_PHOSPHAT_1"/>
    <property type="match status" value="1"/>
</dbReference>
<evidence type="ECO:0000256" key="1">
    <source>
        <dbReference type="ARBA" id="ARBA00005375"/>
    </source>
</evidence>
<dbReference type="SUPFAM" id="SSF53254">
    <property type="entry name" value="Phosphoglycerate mutase-like"/>
    <property type="match status" value="1"/>
</dbReference>
<keyword evidence="5" id="KW-1185">Reference proteome</keyword>
<reference evidence="4 5" key="1">
    <citation type="submission" date="2021-12" db="EMBL/GenBank/DDBJ databases">
        <title>Genome seq of P8.</title>
        <authorList>
            <person name="Seo T."/>
        </authorList>
    </citation>
    <scope>NUCLEOTIDE SEQUENCE [LARGE SCALE GENOMIC DNA]</scope>
    <source>
        <strain evidence="4 5">P8</strain>
    </source>
</reference>
<evidence type="ECO:0000256" key="2">
    <source>
        <dbReference type="ARBA" id="ARBA00022801"/>
    </source>
</evidence>
<keyword evidence="2" id="KW-0378">Hydrolase</keyword>
<dbReference type="InterPro" id="IPR033379">
    <property type="entry name" value="Acid_Pase_AS"/>
</dbReference>
<protein>
    <submittedName>
        <fullName evidence="4">Histidine-type phosphatase</fullName>
    </submittedName>
</protein>
<dbReference type="PANTHER" id="PTHR11567">
    <property type="entry name" value="ACID PHOSPHATASE-RELATED"/>
    <property type="match status" value="1"/>
</dbReference>
<feature type="chain" id="PRO_5047409990" evidence="3">
    <location>
        <begin position="25"/>
        <end position="415"/>
    </location>
</feature>
<dbReference type="InterPro" id="IPR050645">
    <property type="entry name" value="Histidine_acid_phosphatase"/>
</dbReference>
<dbReference type="Pfam" id="PF00328">
    <property type="entry name" value="His_Phos_2"/>
    <property type="match status" value="1"/>
</dbReference>
<comment type="caution">
    <text evidence="4">The sequence shown here is derived from an EMBL/GenBank/DDBJ whole genome shotgun (WGS) entry which is preliminary data.</text>
</comment>
<dbReference type="InterPro" id="IPR000560">
    <property type="entry name" value="His_Pase_clade-2"/>
</dbReference>
<comment type="similarity">
    <text evidence="1">Belongs to the histidine acid phosphatase family.</text>
</comment>
<gene>
    <name evidence="4" type="ORF">LXT13_03230</name>
</gene>
<evidence type="ECO:0000313" key="4">
    <source>
        <dbReference type="EMBL" id="MCE4553459.1"/>
    </source>
</evidence>
<dbReference type="EMBL" id="JAJTWU010000001">
    <property type="protein sequence ID" value="MCE4553459.1"/>
    <property type="molecule type" value="Genomic_DNA"/>
</dbReference>
<name>A0ABS8XKW5_9BURK</name>
<feature type="signal peptide" evidence="3">
    <location>
        <begin position="1"/>
        <end position="24"/>
    </location>
</feature>
<organism evidence="4 5">
    <name type="scientific">Pelomonas cellulosilytica</name>
    <dbReference type="NCBI Taxonomy" id="2906762"/>
    <lineage>
        <taxon>Bacteria</taxon>
        <taxon>Pseudomonadati</taxon>
        <taxon>Pseudomonadota</taxon>
        <taxon>Betaproteobacteria</taxon>
        <taxon>Burkholderiales</taxon>
        <taxon>Sphaerotilaceae</taxon>
        <taxon>Roseateles</taxon>
    </lineage>
</organism>
<dbReference type="Proteomes" id="UP001200741">
    <property type="component" value="Unassembled WGS sequence"/>
</dbReference>